<comment type="caution">
    <text evidence="4">The sequence shown here is derived from an EMBL/GenBank/DDBJ whole genome shotgun (WGS) entry which is preliminary data.</text>
</comment>
<protein>
    <recommendedName>
        <fullName evidence="2">3beta-hydroxysteroid 3-dehydrogenase</fullName>
        <ecNumber evidence="2">1.1.1.270</ecNumber>
    </recommendedName>
</protein>
<dbReference type="EC" id="1.1.1.270" evidence="2"/>
<dbReference type="Gene3D" id="3.40.50.720">
    <property type="entry name" value="NAD(P)-binding Rossmann-like Domain"/>
    <property type="match status" value="1"/>
</dbReference>
<dbReference type="InterPro" id="IPR002347">
    <property type="entry name" value="SDR_fam"/>
</dbReference>
<evidence type="ECO:0000313" key="4">
    <source>
        <dbReference type="EMBL" id="MBD3915905.1"/>
    </source>
</evidence>
<proteinExistence type="predicted"/>
<reference evidence="4 5" key="1">
    <citation type="submission" date="2020-09" db="EMBL/GenBank/DDBJ databases">
        <title>novel species in genus Nocardioides.</title>
        <authorList>
            <person name="Zhang G."/>
        </authorList>
    </citation>
    <scope>NUCLEOTIDE SEQUENCE [LARGE SCALE GENOMIC DNA]</scope>
    <source>
        <strain evidence="4 5">19197</strain>
    </source>
</reference>
<dbReference type="Pfam" id="PF00106">
    <property type="entry name" value="adh_short"/>
    <property type="match status" value="1"/>
</dbReference>
<name>A0ABR8MIN4_9ACTN</name>
<dbReference type="InterPro" id="IPR036291">
    <property type="entry name" value="NAD(P)-bd_dom_sf"/>
</dbReference>
<evidence type="ECO:0000256" key="1">
    <source>
        <dbReference type="ARBA" id="ARBA00023589"/>
    </source>
</evidence>
<comment type="pathway">
    <text evidence="1">Steroid biosynthesis; zymosterol biosynthesis; zymosterol from lanosterol: step 5/6.</text>
</comment>
<dbReference type="PRINTS" id="PR00081">
    <property type="entry name" value="GDHRDH"/>
</dbReference>
<dbReference type="SUPFAM" id="SSF51735">
    <property type="entry name" value="NAD(P)-binding Rossmann-fold domains"/>
    <property type="match status" value="1"/>
</dbReference>
<dbReference type="InterPro" id="IPR051593">
    <property type="entry name" value="Ergosterol_Biosynth_ERG27"/>
</dbReference>
<dbReference type="PANTHER" id="PTHR43647">
    <property type="entry name" value="DEHYDROGENASE"/>
    <property type="match status" value="1"/>
</dbReference>
<accession>A0ABR8MIN4</accession>
<dbReference type="PANTHER" id="PTHR43647:SF2">
    <property type="entry name" value="DEHYDROGENASE"/>
    <property type="match status" value="1"/>
</dbReference>
<dbReference type="Proteomes" id="UP000649289">
    <property type="component" value="Unassembled WGS sequence"/>
</dbReference>
<gene>
    <name evidence="4" type="ORF">IEZ25_14875</name>
</gene>
<feature type="region of interest" description="Disordered" evidence="3">
    <location>
        <begin position="277"/>
        <end position="298"/>
    </location>
</feature>
<organism evidence="4 5">
    <name type="scientific">Nocardioides hwasunensis</name>
    <dbReference type="NCBI Taxonomy" id="397258"/>
    <lineage>
        <taxon>Bacteria</taxon>
        <taxon>Bacillati</taxon>
        <taxon>Actinomycetota</taxon>
        <taxon>Actinomycetes</taxon>
        <taxon>Propionibacteriales</taxon>
        <taxon>Nocardioidaceae</taxon>
        <taxon>Nocardioides</taxon>
    </lineage>
</organism>
<dbReference type="EMBL" id="JACXYY010000006">
    <property type="protein sequence ID" value="MBD3915905.1"/>
    <property type="molecule type" value="Genomic_DNA"/>
</dbReference>
<evidence type="ECO:0000256" key="3">
    <source>
        <dbReference type="SAM" id="MobiDB-lite"/>
    </source>
</evidence>
<keyword evidence="5" id="KW-1185">Reference proteome</keyword>
<sequence length="328" mass="34511">MLQSSKETPWNPSSLPRASDRVVAITGATSGIGFFAAEQLVAAGARVVLLGRSEERLRRAAQALSSPAGTTAPRAGAARVTTLLLDTSDLGSARAAGRELGSLPRLDAVIANAGVVQPADERQLSVDGHEMVLATNHLGHVALLASAFPALARTPGSSFVSCGSYATRHRPFVLEDLQSADDFSARSAYVQSKHVVEIFGFELDRQLRAAGSSVRSIVTHPGGCIEAMTPRRHDIGGSPLAVRAAASPFGRIAQGKDRGAWSMVRAALDDSLRSGSYVGPRRTRTGRPVVTSPVDTSRDPRLGAEVWRTSLALAGSNDLHDTIRLLAP</sequence>
<evidence type="ECO:0000313" key="5">
    <source>
        <dbReference type="Proteomes" id="UP000649289"/>
    </source>
</evidence>
<evidence type="ECO:0000256" key="2">
    <source>
        <dbReference type="ARBA" id="ARBA00023621"/>
    </source>
</evidence>
<dbReference type="RefSeq" id="WP_191200241.1">
    <property type="nucleotide sequence ID" value="NZ_BAAAPA010000006.1"/>
</dbReference>